<dbReference type="InterPro" id="IPR011010">
    <property type="entry name" value="DNA_brk_join_enz"/>
</dbReference>
<comment type="subunit">
    <text evidence="9">Forms a cyclic heterotetrameric complex composed of two molecules of XerC and two molecules of XerD.</text>
</comment>
<keyword evidence="2 9" id="KW-0963">Cytoplasm</keyword>
<keyword evidence="6 9" id="KW-0238">DNA-binding</keyword>
<dbReference type="AlphaFoldDB" id="A0A2G6MSC1"/>
<name>A0A2G6MSC1_9BACT</name>
<dbReference type="InterPro" id="IPR013762">
    <property type="entry name" value="Integrase-like_cat_sf"/>
</dbReference>
<dbReference type="GO" id="GO:0005737">
    <property type="term" value="C:cytoplasm"/>
    <property type="evidence" value="ECO:0007669"/>
    <property type="project" value="UniProtKB-SubCell"/>
</dbReference>
<organism evidence="12 13">
    <name type="scientific">Desulfobacter postgatei</name>
    <dbReference type="NCBI Taxonomy" id="2293"/>
    <lineage>
        <taxon>Bacteria</taxon>
        <taxon>Pseudomonadati</taxon>
        <taxon>Thermodesulfobacteriota</taxon>
        <taxon>Desulfobacteria</taxon>
        <taxon>Desulfobacterales</taxon>
        <taxon>Desulfobacteraceae</taxon>
        <taxon>Desulfobacter</taxon>
    </lineage>
</organism>
<keyword evidence="3 9" id="KW-0132">Cell division</keyword>
<sequence>MILDDYLSTLEAEKGYSAHTLRAYCTDIKSFILFYLETCHCQDEEVQQAFEKRVRQVDKIMVRRYLAVQTDLKKSKKTLSRRLSALKSFFDYLARAGLIELNPADTIPFPKLEKALPKAMGIDDIFRLLDTMKCDTWMERRNLAMFETFYSTGMRIGELHMLNIQDIDFHAGLIRVLGKGNKARIIPVGRRALDAVQTYRADLKENFPAVFLNKDFQRLGRRSIRRILDKVVMDCGLGLKISPHTLRHTFATHMLDAGADLRGIQEILGHASLSTTQVYTHVSMDHLMAVYDKTHPRR</sequence>
<dbReference type="InterPro" id="IPR050090">
    <property type="entry name" value="Tyrosine_recombinase_XerCD"/>
</dbReference>
<evidence type="ECO:0000256" key="5">
    <source>
        <dbReference type="ARBA" id="ARBA00022908"/>
    </source>
</evidence>
<dbReference type="Pfam" id="PF02899">
    <property type="entry name" value="Phage_int_SAM_1"/>
    <property type="match status" value="1"/>
</dbReference>
<dbReference type="GO" id="GO:0009037">
    <property type="term" value="F:tyrosine-based site-specific recombinase activity"/>
    <property type="evidence" value="ECO:0007669"/>
    <property type="project" value="UniProtKB-UniRule"/>
</dbReference>
<keyword evidence="8 9" id="KW-0131">Cell cycle</keyword>
<feature type="active site" evidence="9">
    <location>
        <position position="179"/>
    </location>
</feature>
<evidence type="ECO:0000256" key="7">
    <source>
        <dbReference type="ARBA" id="ARBA00023172"/>
    </source>
</evidence>
<keyword evidence="7 9" id="KW-0233">DNA recombination</keyword>
<comment type="function">
    <text evidence="9">Site-specific tyrosine recombinase, which acts by catalyzing the cutting and rejoining of the recombining DNA molecules. The XerC-XerD complex is essential to convert dimers of the bacterial chromosome into monomers to permit their segregation at cell division. It also contributes to the segregational stability of plasmids.</text>
</comment>
<evidence type="ECO:0000256" key="8">
    <source>
        <dbReference type="ARBA" id="ARBA00023306"/>
    </source>
</evidence>
<dbReference type="Gene3D" id="1.10.443.10">
    <property type="entry name" value="Intergrase catalytic core"/>
    <property type="match status" value="1"/>
</dbReference>
<accession>A0A2G6MSC1</accession>
<dbReference type="InterPro" id="IPR010998">
    <property type="entry name" value="Integrase_recombinase_N"/>
</dbReference>
<evidence type="ECO:0000256" key="9">
    <source>
        <dbReference type="HAMAP-Rule" id="MF_01808"/>
    </source>
</evidence>
<dbReference type="HAMAP" id="MF_01808">
    <property type="entry name" value="Recomb_XerC_XerD"/>
    <property type="match status" value="1"/>
</dbReference>
<dbReference type="PANTHER" id="PTHR30349">
    <property type="entry name" value="PHAGE INTEGRASE-RELATED"/>
    <property type="match status" value="1"/>
</dbReference>
<feature type="active site" evidence="9">
    <location>
        <position position="155"/>
    </location>
</feature>
<dbReference type="CDD" id="cd00798">
    <property type="entry name" value="INT_XerDC_C"/>
    <property type="match status" value="1"/>
</dbReference>
<evidence type="ECO:0000256" key="4">
    <source>
        <dbReference type="ARBA" id="ARBA00022829"/>
    </source>
</evidence>
<comment type="caution">
    <text evidence="12">The sequence shown here is derived from an EMBL/GenBank/DDBJ whole genome shotgun (WGS) entry which is preliminary data.</text>
</comment>
<dbReference type="Proteomes" id="UP000231203">
    <property type="component" value="Unassembled WGS sequence"/>
</dbReference>
<dbReference type="GO" id="GO:0006313">
    <property type="term" value="P:DNA transposition"/>
    <property type="evidence" value="ECO:0007669"/>
    <property type="project" value="UniProtKB-UniRule"/>
</dbReference>
<dbReference type="GO" id="GO:0003677">
    <property type="term" value="F:DNA binding"/>
    <property type="evidence" value="ECO:0007669"/>
    <property type="project" value="UniProtKB-UniRule"/>
</dbReference>
<dbReference type="PROSITE" id="PS51900">
    <property type="entry name" value="CB"/>
    <property type="match status" value="1"/>
</dbReference>
<evidence type="ECO:0000256" key="1">
    <source>
        <dbReference type="ARBA" id="ARBA00004496"/>
    </source>
</evidence>
<feature type="active site" evidence="9">
    <location>
        <position position="247"/>
    </location>
</feature>
<dbReference type="PROSITE" id="PS51898">
    <property type="entry name" value="TYR_RECOMBINASE"/>
    <property type="match status" value="1"/>
</dbReference>
<keyword evidence="5 9" id="KW-0229">DNA integration</keyword>
<evidence type="ECO:0000256" key="6">
    <source>
        <dbReference type="ARBA" id="ARBA00023125"/>
    </source>
</evidence>
<feature type="active site" evidence="9">
    <location>
        <position position="244"/>
    </location>
</feature>
<protein>
    <recommendedName>
        <fullName evidence="9">Tyrosine recombinase XerC</fullName>
    </recommendedName>
</protein>
<feature type="active site" evidence="9">
    <location>
        <position position="270"/>
    </location>
</feature>
<evidence type="ECO:0000259" key="10">
    <source>
        <dbReference type="PROSITE" id="PS51898"/>
    </source>
</evidence>
<evidence type="ECO:0000313" key="13">
    <source>
        <dbReference type="Proteomes" id="UP000231203"/>
    </source>
</evidence>
<dbReference type="InterPro" id="IPR044068">
    <property type="entry name" value="CB"/>
</dbReference>
<dbReference type="Pfam" id="PF00589">
    <property type="entry name" value="Phage_integrase"/>
    <property type="match status" value="1"/>
</dbReference>
<feature type="domain" description="Tyr recombinase" evidence="10">
    <location>
        <begin position="115"/>
        <end position="292"/>
    </location>
</feature>
<dbReference type="InterPro" id="IPR023009">
    <property type="entry name" value="Tyrosine_recombinase_XerC/XerD"/>
</dbReference>
<evidence type="ECO:0000259" key="11">
    <source>
        <dbReference type="PROSITE" id="PS51900"/>
    </source>
</evidence>
<dbReference type="PANTHER" id="PTHR30349:SF77">
    <property type="entry name" value="TYROSINE RECOMBINASE XERC"/>
    <property type="match status" value="1"/>
</dbReference>
<dbReference type="EMBL" id="PDTI01000028">
    <property type="protein sequence ID" value="PIE62820.1"/>
    <property type="molecule type" value="Genomic_DNA"/>
</dbReference>
<dbReference type="InterPro" id="IPR004107">
    <property type="entry name" value="Integrase_SAM-like_N"/>
</dbReference>
<evidence type="ECO:0000256" key="2">
    <source>
        <dbReference type="ARBA" id="ARBA00022490"/>
    </source>
</evidence>
<feature type="domain" description="Core-binding (CB)" evidence="11">
    <location>
        <begin position="1"/>
        <end position="94"/>
    </location>
</feature>
<dbReference type="Gene3D" id="1.10.150.130">
    <property type="match status" value="1"/>
</dbReference>
<gene>
    <name evidence="9" type="primary">xerC</name>
    <name evidence="12" type="ORF">CSA25_03295</name>
</gene>
<comment type="similarity">
    <text evidence="9">Belongs to the 'phage' integrase family. XerC subfamily.</text>
</comment>
<dbReference type="GO" id="GO:0051301">
    <property type="term" value="P:cell division"/>
    <property type="evidence" value="ECO:0007669"/>
    <property type="project" value="UniProtKB-KW"/>
</dbReference>
<feature type="active site" description="O-(3'-phospho-DNA)-tyrosine intermediate" evidence="9">
    <location>
        <position position="279"/>
    </location>
</feature>
<comment type="subcellular location">
    <subcellularLocation>
        <location evidence="1 9">Cytoplasm</location>
    </subcellularLocation>
</comment>
<dbReference type="InterPro" id="IPR002104">
    <property type="entry name" value="Integrase_catalytic"/>
</dbReference>
<keyword evidence="4 9" id="KW-0159">Chromosome partition</keyword>
<reference evidence="12 13" key="1">
    <citation type="submission" date="2017-10" db="EMBL/GenBank/DDBJ databases">
        <title>Novel microbial diversity and functional potential in the marine mammal oral microbiome.</title>
        <authorList>
            <person name="Dudek N.K."/>
            <person name="Sun C.L."/>
            <person name="Burstein D."/>
            <person name="Kantor R.S."/>
            <person name="Aliaga Goltsman D.S."/>
            <person name="Bik E.M."/>
            <person name="Thomas B.C."/>
            <person name="Banfield J.F."/>
            <person name="Relman D.A."/>
        </authorList>
    </citation>
    <scope>NUCLEOTIDE SEQUENCE [LARGE SCALE GENOMIC DNA]</scope>
    <source>
        <strain evidence="12">DOLJORAL78_47_202</strain>
    </source>
</reference>
<evidence type="ECO:0000256" key="3">
    <source>
        <dbReference type="ARBA" id="ARBA00022618"/>
    </source>
</evidence>
<dbReference type="SUPFAM" id="SSF56349">
    <property type="entry name" value="DNA breaking-rejoining enzymes"/>
    <property type="match status" value="1"/>
</dbReference>
<evidence type="ECO:0000313" key="12">
    <source>
        <dbReference type="EMBL" id="PIE62820.1"/>
    </source>
</evidence>
<dbReference type="GO" id="GO:0007059">
    <property type="term" value="P:chromosome segregation"/>
    <property type="evidence" value="ECO:0007669"/>
    <property type="project" value="UniProtKB-UniRule"/>
</dbReference>
<proteinExistence type="inferred from homology"/>